<accession>A0A3Q3H060</accession>
<dbReference type="GO" id="GO:0005743">
    <property type="term" value="C:mitochondrial inner membrane"/>
    <property type="evidence" value="ECO:0007669"/>
    <property type="project" value="TreeGrafter"/>
</dbReference>
<evidence type="ECO:0000313" key="1">
    <source>
        <dbReference type="Ensembl" id="ENSLBEP00000037204.1"/>
    </source>
</evidence>
<dbReference type="GO" id="GO:0043022">
    <property type="term" value="F:ribosome binding"/>
    <property type="evidence" value="ECO:0007669"/>
    <property type="project" value="TreeGrafter"/>
</dbReference>
<sequence>MALPVLRGCYRLPSTFSFTRLVLNEGIFLSRSGKTRIPASSPAGVKAAVRPYSSGRGGQKPVQKVMVVGITNPFIWFRTRIYCFLIRAYFDREFRIEDFTEGAKQAFSHVSGLLSKSQFEGLEGLVAKDLIEKLQEKFSLLPLSYKKALSAGPEEIMCTTLADVGIYYDDDGRKFVSILMRFWYLTSARLPDDTVEGARIFQVASGAEGEAETKRLLTANYEFQREFTKGVTPDWTITRIEHSKLLD</sequence>
<dbReference type="GO" id="GO:0032979">
    <property type="term" value="P:protein insertion into mitochondrial inner membrane from matrix"/>
    <property type="evidence" value="ECO:0007669"/>
    <property type="project" value="TreeGrafter"/>
</dbReference>
<reference evidence="1" key="2">
    <citation type="submission" date="2025-09" db="UniProtKB">
        <authorList>
            <consortium name="Ensembl"/>
        </authorList>
    </citation>
    <scope>IDENTIFICATION</scope>
</reference>
<reference evidence="1" key="1">
    <citation type="submission" date="2025-08" db="UniProtKB">
        <authorList>
            <consortium name="Ensembl"/>
        </authorList>
    </citation>
    <scope>IDENTIFICATION</scope>
</reference>
<dbReference type="CTD" id="79568"/>
<protein>
    <submittedName>
        <fullName evidence="1">Matrix AAA peptidase interacting protein 1</fullName>
    </submittedName>
</protein>
<dbReference type="GeneID" id="109983494"/>
<dbReference type="RefSeq" id="XP_020488871.1">
    <property type="nucleotide sequence ID" value="XM_020633215.3"/>
</dbReference>
<dbReference type="AlphaFoldDB" id="A0A3Q3H060"/>
<dbReference type="FunCoup" id="A0A3Q3H060">
    <property type="interactions" value="1257"/>
</dbReference>
<keyword evidence="2" id="KW-1185">Reference proteome</keyword>
<dbReference type="InParanoid" id="A0A3Q3H060"/>
<dbReference type="PANTHER" id="PTHR13333:SF5">
    <property type="entry name" value="M-AAA PROTEASE-INTERACTING PROTEIN 1, MITOCHONDRIAL"/>
    <property type="match status" value="1"/>
</dbReference>
<dbReference type="Proteomes" id="UP000261660">
    <property type="component" value="Unplaced"/>
</dbReference>
<dbReference type="OrthoDB" id="7249367at2759"/>
<evidence type="ECO:0000313" key="2">
    <source>
        <dbReference type="Proteomes" id="UP000261660"/>
    </source>
</evidence>
<dbReference type="PANTHER" id="PTHR13333">
    <property type="entry name" value="M-AAA PROTEASE-INTERACTING PROTEIN 1, MITOCHONDRIAL"/>
    <property type="match status" value="1"/>
</dbReference>
<organism evidence="1 2">
    <name type="scientific">Labrus bergylta</name>
    <name type="common">ballan wrasse</name>
    <dbReference type="NCBI Taxonomy" id="56723"/>
    <lineage>
        <taxon>Eukaryota</taxon>
        <taxon>Metazoa</taxon>
        <taxon>Chordata</taxon>
        <taxon>Craniata</taxon>
        <taxon>Vertebrata</taxon>
        <taxon>Euteleostomi</taxon>
        <taxon>Actinopterygii</taxon>
        <taxon>Neopterygii</taxon>
        <taxon>Teleostei</taxon>
        <taxon>Neoteleostei</taxon>
        <taxon>Acanthomorphata</taxon>
        <taxon>Eupercaria</taxon>
        <taxon>Labriformes</taxon>
        <taxon>Labridae</taxon>
        <taxon>Labrus</taxon>
    </lineage>
</organism>
<dbReference type="GeneTree" id="ENSGT00390000004145"/>
<proteinExistence type="predicted"/>
<name>A0A3Q3H060_9LABR</name>
<dbReference type="Ensembl" id="ENSLBET00000038741.1">
    <property type="protein sequence ID" value="ENSLBEP00000037204.1"/>
    <property type="gene ID" value="ENSLBEG00000027775.1"/>
</dbReference>
<dbReference type="STRING" id="56723.ENSLBEP00000037204"/>